<evidence type="ECO:0000256" key="1">
    <source>
        <dbReference type="ARBA" id="ARBA00022737"/>
    </source>
</evidence>
<dbReference type="InterPro" id="IPR000504">
    <property type="entry name" value="RRM_dom"/>
</dbReference>
<dbReference type="InterPro" id="IPR012677">
    <property type="entry name" value="Nucleotide-bd_a/b_plait_sf"/>
</dbReference>
<dbReference type="SMART" id="SM00360">
    <property type="entry name" value="RRM"/>
    <property type="match status" value="2"/>
</dbReference>
<evidence type="ECO:0000256" key="4">
    <source>
        <dbReference type="ARBA" id="ARBA00039536"/>
    </source>
</evidence>
<dbReference type="Pfam" id="PF00076">
    <property type="entry name" value="RRM_1"/>
    <property type="match status" value="2"/>
</dbReference>
<keyword evidence="2 5" id="KW-0694">RNA-binding</keyword>
<keyword evidence="8" id="KW-1185">Reference proteome</keyword>
<proteinExistence type="predicted"/>
<dbReference type="Proteomes" id="UP000694941">
    <property type="component" value="Unplaced"/>
</dbReference>
<dbReference type="PANTHER" id="PTHR24012">
    <property type="entry name" value="RNA BINDING PROTEIN"/>
    <property type="match status" value="1"/>
</dbReference>
<feature type="region of interest" description="Disordered" evidence="6">
    <location>
        <begin position="80"/>
        <end position="123"/>
    </location>
</feature>
<evidence type="ECO:0000313" key="8">
    <source>
        <dbReference type="Proteomes" id="UP000694941"/>
    </source>
</evidence>
<dbReference type="PRINTS" id="PR00961">
    <property type="entry name" value="HUDSXLRNA"/>
</dbReference>
<evidence type="ECO:0000256" key="2">
    <source>
        <dbReference type="ARBA" id="ARBA00022884"/>
    </source>
</evidence>
<comment type="function">
    <text evidence="3">Has a role in the perception of gravity.</text>
</comment>
<sequence length="537" mass="57818">MTSFVILMDDEKAAKVKVQKNGVAAENGNYEGEKESISTSDGGGTVIKTENGNSTKYLGKSGHTELGAGDYNIEGIKKNGNEKTEVGSSRTNVNKPMNNAFRSPRPSYSAKPRGWSATGLSGPPPFRPYLSGRYPTPLVPPAYGTYPHQNTYPNAWVPPTSPTVSGNSTGGSCSHSSSVSGSGSGGGGSNSSSGDQLSKTNLYIRGLTQNTTDKDLLNLCAPYGTIISTKAILDKTTNQCKGYGFVDFESPLEAENAVKALQTQGVQAQMAKVKFQTIIYCLPPAVFLKQQEQDPTNLYIANLPVELMEADLEKLLSSYGTVISTRILRDSNMFSRGVGFARMESKEKCDQIIHVFNGKFLHASKEPLLVKFADGGNKKKHQYKVLEQQGIPLPYDQSAVTQNGVVAQLITPMGNYQRAYPSPMTTYPMQPGTAWVHPQYIVQPHMTQMIPSSLDPNTLPYGTLMSHLSAQMSQLQLTNTSYIPGTHQAYAGAGTPLYPQPAHLIHSIAVPEDPTNTGVPVTIATSGQDGHHGYSPN</sequence>
<dbReference type="GeneID" id="106458387"/>
<evidence type="ECO:0000259" key="7">
    <source>
        <dbReference type="PROSITE" id="PS50102"/>
    </source>
</evidence>
<feature type="compositionally biased region" description="Low complexity" evidence="6">
    <location>
        <begin position="165"/>
        <end position="181"/>
    </location>
</feature>
<dbReference type="SUPFAM" id="SSF54928">
    <property type="entry name" value="RNA-binding domain, RBD"/>
    <property type="match status" value="2"/>
</dbReference>
<evidence type="ECO:0000256" key="5">
    <source>
        <dbReference type="PROSITE-ProRule" id="PRU00176"/>
    </source>
</evidence>
<dbReference type="RefSeq" id="XP_022236181.1">
    <property type="nucleotide sequence ID" value="XM_022380473.1"/>
</dbReference>
<feature type="domain" description="RRM" evidence="7">
    <location>
        <begin position="200"/>
        <end position="278"/>
    </location>
</feature>
<dbReference type="CDD" id="cd12243">
    <property type="entry name" value="RRM1_MSSP"/>
    <property type="match status" value="1"/>
</dbReference>
<feature type="region of interest" description="Disordered" evidence="6">
    <location>
        <begin position="157"/>
        <end position="197"/>
    </location>
</feature>
<feature type="compositionally biased region" description="Polar residues" evidence="6">
    <location>
        <begin position="86"/>
        <end position="101"/>
    </location>
</feature>
<reference evidence="9" key="1">
    <citation type="submission" date="2025-08" db="UniProtKB">
        <authorList>
            <consortium name="RefSeq"/>
        </authorList>
    </citation>
    <scope>IDENTIFICATION</scope>
    <source>
        <tissue evidence="9">Muscle</tissue>
    </source>
</reference>
<keyword evidence="1" id="KW-0677">Repeat</keyword>
<dbReference type="InterPro" id="IPR035979">
    <property type="entry name" value="RBD_domain_sf"/>
</dbReference>
<dbReference type="InterPro" id="IPR002343">
    <property type="entry name" value="Hud_Sxl_RNA"/>
</dbReference>
<evidence type="ECO:0000313" key="9">
    <source>
        <dbReference type="RefSeq" id="XP_022236181.1"/>
    </source>
</evidence>
<evidence type="ECO:0000256" key="6">
    <source>
        <dbReference type="SAM" id="MobiDB-lite"/>
    </source>
</evidence>
<protein>
    <recommendedName>
        <fullName evidence="4">Protein alan shepard</fullName>
    </recommendedName>
</protein>
<organism evidence="8 9">
    <name type="scientific">Limulus polyphemus</name>
    <name type="common">Atlantic horseshoe crab</name>
    <dbReference type="NCBI Taxonomy" id="6850"/>
    <lineage>
        <taxon>Eukaryota</taxon>
        <taxon>Metazoa</taxon>
        <taxon>Ecdysozoa</taxon>
        <taxon>Arthropoda</taxon>
        <taxon>Chelicerata</taxon>
        <taxon>Merostomata</taxon>
        <taxon>Xiphosura</taxon>
        <taxon>Limulidae</taxon>
        <taxon>Limulus</taxon>
    </lineage>
</organism>
<evidence type="ECO:0000256" key="3">
    <source>
        <dbReference type="ARBA" id="ARBA00037469"/>
    </source>
</evidence>
<accession>A0ABM1RXS6</accession>
<gene>
    <name evidence="9" type="primary">LOC106458387</name>
</gene>
<dbReference type="CDD" id="cd12244">
    <property type="entry name" value="RRM2_MSSP"/>
    <property type="match status" value="1"/>
</dbReference>
<feature type="domain" description="RRM" evidence="7">
    <location>
        <begin position="296"/>
        <end position="375"/>
    </location>
</feature>
<name>A0ABM1RXS6_LIMPO</name>
<dbReference type="PROSITE" id="PS50102">
    <property type="entry name" value="RRM"/>
    <property type="match status" value="2"/>
</dbReference>
<dbReference type="Gene3D" id="3.30.70.330">
    <property type="match status" value="2"/>
</dbReference>